<dbReference type="Proteomes" id="UP000035057">
    <property type="component" value="Unassembled WGS sequence"/>
</dbReference>
<dbReference type="AlphaFoldDB" id="A0A072N0W6"/>
<reference evidence="1 2" key="1">
    <citation type="submission" date="2012-12" db="EMBL/GenBank/DDBJ databases">
        <title>Genome assembly of Marinobacter sp. AK21.</title>
        <authorList>
            <person name="Khatri I."/>
            <person name="Kumar R."/>
            <person name="Vaidya B."/>
            <person name="Subramanian S."/>
            <person name="Pinnaka A."/>
        </authorList>
    </citation>
    <scope>NUCLEOTIDE SEQUENCE [LARGE SCALE GENOMIC DNA]</scope>
    <source>
        <strain evidence="1 2">AK21</strain>
    </source>
</reference>
<comment type="caution">
    <text evidence="1">The sequence shown here is derived from an EMBL/GenBank/DDBJ whole genome shotgun (WGS) entry which is preliminary data.</text>
</comment>
<dbReference type="PANTHER" id="PTHR35868">
    <property type="entry name" value="DUF2804 DOMAIN-CONTAINING PROTEIN-RELATED"/>
    <property type="match status" value="1"/>
</dbReference>
<dbReference type="STRING" id="1137280.D777_02274"/>
<dbReference type="InterPro" id="IPR021243">
    <property type="entry name" value="DUF2804"/>
</dbReference>
<protein>
    <recommendedName>
        <fullName evidence="3">DUF2804 domain-containing protein</fullName>
    </recommendedName>
</protein>
<dbReference type="Pfam" id="PF10974">
    <property type="entry name" value="DUF2804"/>
    <property type="match status" value="1"/>
</dbReference>
<dbReference type="EMBL" id="ANIE01000006">
    <property type="protein sequence ID" value="KEF31121.1"/>
    <property type="molecule type" value="Genomic_DNA"/>
</dbReference>
<dbReference type="PANTHER" id="PTHR35868:SF4">
    <property type="entry name" value="DUF2804 DOMAIN-CONTAINING PROTEIN"/>
    <property type="match status" value="1"/>
</dbReference>
<proteinExistence type="predicted"/>
<evidence type="ECO:0000313" key="2">
    <source>
        <dbReference type="Proteomes" id="UP000035057"/>
    </source>
</evidence>
<accession>A0A072N0W6</accession>
<organism evidence="1 2">
    <name type="scientific">Marinobacter nitratireducens</name>
    <dbReference type="NCBI Taxonomy" id="1137280"/>
    <lineage>
        <taxon>Bacteria</taxon>
        <taxon>Pseudomonadati</taxon>
        <taxon>Pseudomonadota</taxon>
        <taxon>Gammaproteobacteria</taxon>
        <taxon>Pseudomonadales</taxon>
        <taxon>Marinobacteraceae</taxon>
        <taxon>Marinobacter</taxon>
    </lineage>
</organism>
<name>A0A072N0W6_9GAMM</name>
<sequence length="355" mass="39771">MNQVPPGFAVPDNWPELTTNMTIKKLINSNGQPITGVLEQEVEEINFQDYDLRTVMDRPRSRLARRWRFNQFQFISVQAPGWVFGMALVDLKLVGNGFFYLYDFESGDLLEQSFIQPLARKTRIEPKPESGSAFFSKGAVSVEITPAVGGRHVSLVAPGGVHVDLELMEDLDPLRLVSRAGYNGWVFTRKSAGLPVQGDIRWGDRVWRSDGVALGSIDWSCGFMRRETAWNWACIAGKLADGRALGLNLAAGVNETGVNENALWLDGRCIKLGAARFCFDRYQPGNDWTVSTEDGRVDLRFSPSGVRREKLNALVLASNFRQFIGTFEGYVVDNEGKTVRVDGLRGLMEDHFARW</sequence>
<keyword evidence="2" id="KW-1185">Reference proteome</keyword>
<dbReference type="PATRIC" id="fig|1137280.3.peg.2089"/>
<gene>
    <name evidence="1" type="ORF">D777_02274</name>
</gene>
<evidence type="ECO:0008006" key="3">
    <source>
        <dbReference type="Google" id="ProtNLM"/>
    </source>
</evidence>
<evidence type="ECO:0000313" key="1">
    <source>
        <dbReference type="EMBL" id="KEF31121.1"/>
    </source>
</evidence>